<dbReference type="EMBL" id="CP025688">
    <property type="protein sequence ID" value="QAA22205.1"/>
    <property type="molecule type" value="Genomic_DNA"/>
</dbReference>
<dbReference type="GO" id="GO:0016887">
    <property type="term" value="F:ATP hydrolysis activity"/>
    <property type="evidence" value="ECO:0007669"/>
    <property type="project" value="InterPro"/>
</dbReference>
<evidence type="ECO:0000313" key="4">
    <source>
        <dbReference type="EMBL" id="BBN98515.1"/>
    </source>
</evidence>
<dbReference type="PANTHER" id="PTHR43158:SF1">
    <property type="entry name" value="ABC TRANSPORTER, ATP-BINDING PROTEIN"/>
    <property type="match status" value="1"/>
</dbReference>
<keyword evidence="1" id="KW-0547">Nucleotide-binding</keyword>
<organism evidence="4 7">
    <name type="scientific">Sporolactobacillus terrae</name>
    <dbReference type="NCBI Taxonomy" id="269673"/>
    <lineage>
        <taxon>Bacteria</taxon>
        <taxon>Bacillati</taxon>
        <taxon>Bacillota</taxon>
        <taxon>Bacilli</taxon>
        <taxon>Bacillales</taxon>
        <taxon>Sporolactobacillaceae</taxon>
        <taxon>Sporolactobacillus</taxon>
    </lineage>
</organism>
<dbReference type="RefSeq" id="WP_051578040.1">
    <property type="nucleotide sequence ID" value="NZ_AP021853.1"/>
</dbReference>
<dbReference type="InterPro" id="IPR003439">
    <property type="entry name" value="ABC_transporter-like_ATP-bd"/>
</dbReference>
<dbReference type="Gene3D" id="3.40.50.300">
    <property type="entry name" value="P-loop containing nucleotide triphosphate hydrolases"/>
    <property type="match status" value="1"/>
</dbReference>
<reference evidence="4 7" key="2">
    <citation type="submission" date="2019-09" db="EMBL/GenBank/DDBJ databases">
        <title>Complete genome sequence of Sporolactobacillus terrae 70-3.</title>
        <authorList>
            <person name="Tanaka N."/>
            <person name="Shiwa Y."/>
            <person name="Fujita N."/>
            <person name="Tanasupawat S."/>
        </authorList>
    </citation>
    <scope>NUCLEOTIDE SEQUENCE [LARGE SCALE GENOMIC DNA]</scope>
    <source>
        <strain evidence="4 7">70-3</strain>
    </source>
</reference>
<dbReference type="STRING" id="1449983.GCA_000647835_02939"/>
<dbReference type="PROSITE" id="PS50893">
    <property type="entry name" value="ABC_TRANSPORTER_2"/>
    <property type="match status" value="1"/>
</dbReference>
<keyword evidence="6" id="KW-1185">Reference proteome</keyword>
<evidence type="ECO:0000256" key="2">
    <source>
        <dbReference type="ARBA" id="ARBA00022840"/>
    </source>
</evidence>
<dbReference type="GO" id="GO:0005524">
    <property type="term" value="F:ATP binding"/>
    <property type="evidence" value="ECO:0007669"/>
    <property type="project" value="UniProtKB-KW"/>
</dbReference>
<accession>A0A410D7Y4</accession>
<protein>
    <submittedName>
        <fullName evidence="4">ATP-binding protein</fullName>
    </submittedName>
    <submittedName>
        <fullName evidence="5">Energy-coupling factor transporter ATPase</fullName>
    </submittedName>
</protein>
<name>A0A410D7Y4_9BACL</name>
<dbReference type="SUPFAM" id="SSF52540">
    <property type="entry name" value="P-loop containing nucleoside triphosphate hydrolases"/>
    <property type="match status" value="1"/>
</dbReference>
<evidence type="ECO:0000259" key="3">
    <source>
        <dbReference type="PROSITE" id="PS50893"/>
    </source>
</evidence>
<evidence type="ECO:0000313" key="5">
    <source>
        <dbReference type="EMBL" id="QAA22205.1"/>
    </source>
</evidence>
<dbReference type="Proteomes" id="UP000285882">
    <property type="component" value="Chromosome"/>
</dbReference>
<feature type="domain" description="ABC transporter" evidence="3">
    <location>
        <begin position="1"/>
        <end position="232"/>
    </location>
</feature>
<dbReference type="Proteomes" id="UP000326951">
    <property type="component" value="Chromosome"/>
</dbReference>
<gene>
    <name evidence="5" type="ORF">C0674_06020</name>
    <name evidence="4" type="ORF">St703_12200</name>
</gene>
<reference evidence="5 6" key="1">
    <citation type="submission" date="2018-01" db="EMBL/GenBank/DDBJ databases">
        <title>Complete genome sequencing of Sporolactobacillus terrae DLG3.</title>
        <authorList>
            <person name="Nam Y.-D."/>
            <person name="Kang J."/>
            <person name="Chung W.-H."/>
        </authorList>
    </citation>
    <scope>NUCLEOTIDE SEQUENCE [LARGE SCALE GENOMIC DNA]</scope>
    <source>
        <strain evidence="5 6">DLG3</strain>
    </source>
</reference>
<dbReference type="EMBL" id="AP021853">
    <property type="protein sequence ID" value="BBN98515.1"/>
    <property type="molecule type" value="Genomic_DNA"/>
</dbReference>
<evidence type="ECO:0000256" key="1">
    <source>
        <dbReference type="ARBA" id="ARBA00022741"/>
    </source>
</evidence>
<keyword evidence="2 4" id="KW-0067">ATP-binding</keyword>
<dbReference type="Pfam" id="PF00005">
    <property type="entry name" value="ABC_tran"/>
    <property type="match status" value="1"/>
</dbReference>
<dbReference type="InterPro" id="IPR027417">
    <property type="entry name" value="P-loop_NTPase"/>
</dbReference>
<evidence type="ECO:0000313" key="7">
    <source>
        <dbReference type="Proteomes" id="UP000326951"/>
    </source>
</evidence>
<proteinExistence type="predicted"/>
<dbReference type="PANTHER" id="PTHR43158">
    <property type="entry name" value="SKFA PEPTIDE EXPORT ATP-BINDING PROTEIN SKFE"/>
    <property type="match status" value="1"/>
</dbReference>
<evidence type="ECO:0000313" key="6">
    <source>
        <dbReference type="Proteomes" id="UP000285882"/>
    </source>
</evidence>
<dbReference type="AlphaFoldDB" id="A0A410D7Y4"/>
<sequence>MKIRHLTYNYPKNHKLIFDNLSLSIVPGKVNVLIGMNGEGKTTLFDIVSDLVKTDAEMNDRVPIKDILYQIQGVPILSTINGKSLAELILCSSGQYHLKDITPKLFEPLLGNDPDSVRKIAYLWRMQYGKMSPGERRWITILLYCLINKSLYLFDEPTAGVDRYSANQILRQIQMLNKRKKKTIFIATHQIEDVAYFSHFQIHVLAHGQIVLCEDQDNWIKEAKKSKLPFLKACINDLIRCRTE</sequence>
<dbReference type="CDD" id="cd00267">
    <property type="entry name" value="ABC_ATPase"/>
    <property type="match status" value="1"/>
</dbReference>